<dbReference type="CDD" id="cd07067">
    <property type="entry name" value="HP_PGM_like"/>
    <property type="match status" value="2"/>
</dbReference>
<feature type="binding site" evidence="3">
    <location>
        <begin position="444"/>
        <end position="451"/>
    </location>
    <ligand>
        <name>substrate</name>
    </ligand>
</feature>
<dbReference type="EMBL" id="CAMGYJ010000010">
    <property type="protein sequence ID" value="CAI0553744.1"/>
    <property type="molecule type" value="Genomic_DNA"/>
</dbReference>
<evidence type="ECO:0000313" key="5">
    <source>
        <dbReference type="EMBL" id="CAI0553744.1"/>
    </source>
</evidence>
<feature type="active site" description="Tele-phosphohistidine intermediate" evidence="2">
    <location>
        <position position="445"/>
    </location>
</feature>
<evidence type="ECO:0000256" key="4">
    <source>
        <dbReference type="SAM" id="MobiDB-lite"/>
    </source>
</evidence>
<dbReference type="PROSITE" id="PS00175">
    <property type="entry name" value="PG_MUTASE"/>
    <property type="match status" value="2"/>
</dbReference>
<evidence type="ECO:0000256" key="2">
    <source>
        <dbReference type="PIRSR" id="PIRSR613078-1"/>
    </source>
</evidence>
<dbReference type="InterPro" id="IPR001345">
    <property type="entry name" value="PG/BPGM_mutase_AS"/>
</dbReference>
<dbReference type="GO" id="GO:0005829">
    <property type="term" value="C:cytosol"/>
    <property type="evidence" value="ECO:0007669"/>
    <property type="project" value="TreeGrafter"/>
</dbReference>
<accession>A0AAV0R8E8</accession>
<feature type="region of interest" description="Disordered" evidence="4">
    <location>
        <begin position="1"/>
        <end position="20"/>
    </location>
</feature>
<dbReference type="Pfam" id="PF00300">
    <property type="entry name" value="His_Phos_1"/>
    <property type="match status" value="3"/>
</dbReference>
<reference evidence="5" key="1">
    <citation type="submission" date="2022-08" db="EMBL/GenBank/DDBJ databases">
        <authorList>
            <person name="Gutierrez-Valencia J."/>
        </authorList>
    </citation>
    <scope>NUCLEOTIDE SEQUENCE</scope>
</reference>
<dbReference type="PANTHER" id="PTHR48100:SF34">
    <property type="entry name" value="PHOSPHOGLYCERATE MUTASE-LIKE PROTEIN 4"/>
    <property type="match status" value="1"/>
</dbReference>
<dbReference type="Gene3D" id="3.40.50.1240">
    <property type="entry name" value="Phosphoglycerate mutase-like"/>
    <property type="match status" value="4"/>
</dbReference>
<protein>
    <recommendedName>
        <fullName evidence="7">Phosphoglycerate mutase</fullName>
    </recommendedName>
</protein>
<sequence length="674" mass="75746">MTSDIIIQPNPVLQAKTQQQDRNGRIYAQMTTLRNCGTIQLPRQAFPPRHSITLLRHLALPVAGSFTPRLVSARRRSGRRPIRFVETDVPESVSMTDSNFIPSSAHPAYTEIVVVRHGETEWNADKRIQGHVDVDLNEVGRQQAALVADRLSKESKISAVYSSDLKRAFDTAQAIADRCGGIEGGGESLDKLYERSTSSFQRIAAKHRGERVVVVSHGGTIRSLHKRACPSERPAKILNTSVHIFHISDVDEWTIKSWGDVSHLNQTGFLESGFGGDRTSEIDKVLGDLRFDTTYSDLIPHIGRWISTIHKLADALETKYHREREIRRLEVKLEIYKRRKVVNLPFSFLRTTLGNCKMTTLRNCGTIQLPRQAFPPRHSITLLRHLALPVAGSFTPRLVSVRRRSGRRPILFVETDVPESVSMTDSNSIPSSAHPAYTEIVVVRHGETEWNADKRIQGHVDVDLNEVGRQQAALVADRLSKESKISAVYSSDLKRAFDTAQAIADRCGGIEVIKEPGLRERHLGDLQGLSLSEAAKGERVVVVSHGGTIRSLHKRACPSERPAKILNTSVHIFHISDVDEWTIKSWGDVSHLNQTGFLESGFGGDRTSGFTEIDKVLGDLRFDTTDSDLIPHIGRWISTIHKLADALETKYHREREIRRLEVKLEIYKRRKEVK</sequence>
<evidence type="ECO:0000256" key="3">
    <source>
        <dbReference type="PIRSR" id="PIRSR613078-2"/>
    </source>
</evidence>
<dbReference type="PANTHER" id="PTHR48100">
    <property type="entry name" value="BROAD-SPECIFICITY PHOSPHATASE YOR283W-RELATED"/>
    <property type="match status" value="1"/>
</dbReference>
<dbReference type="SMART" id="SM00855">
    <property type="entry name" value="PGAM"/>
    <property type="match status" value="2"/>
</dbReference>
<dbReference type="Proteomes" id="UP001154282">
    <property type="component" value="Unassembled WGS sequence"/>
</dbReference>
<dbReference type="InterPro" id="IPR050275">
    <property type="entry name" value="PGM_Phosphatase"/>
</dbReference>
<evidence type="ECO:0000256" key="1">
    <source>
        <dbReference type="ARBA" id="ARBA00038362"/>
    </source>
</evidence>
<gene>
    <name evidence="5" type="ORF">LITE_LOCUS46952</name>
</gene>
<dbReference type="AlphaFoldDB" id="A0AAV0R8E8"/>
<dbReference type="FunFam" id="3.40.50.1240:FF:000137">
    <property type="match status" value="2"/>
</dbReference>
<dbReference type="GO" id="GO:0016791">
    <property type="term" value="F:phosphatase activity"/>
    <property type="evidence" value="ECO:0007669"/>
    <property type="project" value="TreeGrafter"/>
</dbReference>
<evidence type="ECO:0008006" key="7">
    <source>
        <dbReference type="Google" id="ProtNLM"/>
    </source>
</evidence>
<comment type="caution">
    <text evidence="5">The sequence shown here is derived from an EMBL/GenBank/DDBJ whole genome shotgun (WGS) entry which is preliminary data.</text>
</comment>
<name>A0AAV0R8E8_9ROSI</name>
<keyword evidence="6" id="KW-1185">Reference proteome</keyword>
<organism evidence="5 6">
    <name type="scientific">Linum tenue</name>
    <dbReference type="NCBI Taxonomy" id="586396"/>
    <lineage>
        <taxon>Eukaryota</taxon>
        <taxon>Viridiplantae</taxon>
        <taxon>Streptophyta</taxon>
        <taxon>Embryophyta</taxon>
        <taxon>Tracheophyta</taxon>
        <taxon>Spermatophyta</taxon>
        <taxon>Magnoliopsida</taxon>
        <taxon>eudicotyledons</taxon>
        <taxon>Gunneridae</taxon>
        <taxon>Pentapetalae</taxon>
        <taxon>rosids</taxon>
        <taxon>fabids</taxon>
        <taxon>Malpighiales</taxon>
        <taxon>Linaceae</taxon>
        <taxon>Linum</taxon>
    </lineage>
</organism>
<dbReference type="SUPFAM" id="SSF53254">
    <property type="entry name" value="Phosphoglycerate mutase-like"/>
    <property type="match status" value="2"/>
</dbReference>
<dbReference type="InterPro" id="IPR013078">
    <property type="entry name" value="His_Pase_superF_clade-1"/>
</dbReference>
<evidence type="ECO:0000313" key="6">
    <source>
        <dbReference type="Proteomes" id="UP001154282"/>
    </source>
</evidence>
<feature type="active site" description="Proton donor/acceptor" evidence="2">
    <location>
        <position position="520"/>
    </location>
</feature>
<comment type="similarity">
    <text evidence="1">Belongs to the phosphoglycerate mutase family.</text>
</comment>
<proteinExistence type="inferred from homology"/>
<feature type="binding site" evidence="3">
    <location>
        <position position="495"/>
    </location>
    <ligand>
        <name>substrate</name>
    </ligand>
</feature>
<dbReference type="InterPro" id="IPR029033">
    <property type="entry name" value="His_PPase_superfam"/>
</dbReference>